<dbReference type="InterPro" id="IPR002666">
    <property type="entry name" value="Folate_carrier"/>
</dbReference>
<evidence type="ECO:0000256" key="1">
    <source>
        <dbReference type="ARBA" id="ARBA00005773"/>
    </source>
</evidence>
<evidence type="ECO:0000256" key="2">
    <source>
        <dbReference type="SAM" id="Phobius"/>
    </source>
</evidence>
<dbReference type="PANTHER" id="PTHR10686">
    <property type="entry name" value="FOLATE TRANSPORTER"/>
    <property type="match status" value="1"/>
</dbReference>
<keyword evidence="2" id="KW-0812">Transmembrane</keyword>
<proteinExistence type="inferred from homology"/>
<gene>
    <name evidence="3" type="ORF">FKW44_001231</name>
</gene>
<dbReference type="AlphaFoldDB" id="A0A7T8QVE9"/>
<keyword evidence="2" id="KW-0472">Membrane</keyword>
<dbReference type="GO" id="GO:0090482">
    <property type="term" value="F:vitamin transmembrane transporter activity"/>
    <property type="evidence" value="ECO:0007669"/>
    <property type="project" value="InterPro"/>
</dbReference>
<name>A0A7T8QVE9_CALRO</name>
<protein>
    <submittedName>
        <fullName evidence="3">Thiamine transporter 2like</fullName>
    </submittedName>
</protein>
<evidence type="ECO:0000313" key="4">
    <source>
        <dbReference type="Proteomes" id="UP000595437"/>
    </source>
</evidence>
<feature type="transmembrane region" description="Helical" evidence="2">
    <location>
        <begin position="6"/>
        <end position="24"/>
    </location>
</feature>
<comment type="similarity">
    <text evidence="1">Belongs to the reduced folate carrier (RFC) transporter (TC 2.A.48) family.</text>
</comment>
<dbReference type="Proteomes" id="UP000595437">
    <property type="component" value="Chromosome 1"/>
</dbReference>
<keyword evidence="2" id="KW-1133">Transmembrane helix</keyword>
<dbReference type="OrthoDB" id="18814at2759"/>
<dbReference type="EMBL" id="CP045890">
    <property type="protein sequence ID" value="QQP56540.1"/>
    <property type="molecule type" value="Genomic_DNA"/>
</dbReference>
<reference evidence="4" key="1">
    <citation type="submission" date="2021-01" db="EMBL/GenBank/DDBJ databases">
        <title>Caligus Genome Assembly.</title>
        <authorList>
            <person name="Gallardo-Escarate C."/>
        </authorList>
    </citation>
    <scope>NUCLEOTIDE SEQUENCE [LARGE SCALE GENOMIC DNA]</scope>
</reference>
<keyword evidence="4" id="KW-1185">Reference proteome</keyword>
<dbReference type="Pfam" id="PF01770">
    <property type="entry name" value="Folate_carrier"/>
    <property type="match status" value="2"/>
</dbReference>
<dbReference type="PANTHER" id="PTHR10686:SF18">
    <property type="entry name" value="IP11787P-RELATED"/>
    <property type="match status" value="1"/>
</dbReference>
<organism evidence="3 4">
    <name type="scientific">Caligus rogercresseyi</name>
    <name type="common">Sea louse</name>
    <dbReference type="NCBI Taxonomy" id="217165"/>
    <lineage>
        <taxon>Eukaryota</taxon>
        <taxon>Metazoa</taxon>
        <taxon>Ecdysozoa</taxon>
        <taxon>Arthropoda</taxon>
        <taxon>Crustacea</taxon>
        <taxon>Multicrustacea</taxon>
        <taxon>Hexanauplia</taxon>
        <taxon>Copepoda</taxon>
        <taxon>Siphonostomatoida</taxon>
        <taxon>Caligidae</taxon>
        <taxon>Caligus</taxon>
    </lineage>
</organism>
<evidence type="ECO:0000313" key="3">
    <source>
        <dbReference type="EMBL" id="QQP56540.1"/>
    </source>
</evidence>
<dbReference type="GO" id="GO:0005886">
    <property type="term" value="C:plasma membrane"/>
    <property type="evidence" value="ECO:0007669"/>
    <property type="project" value="TreeGrafter"/>
</dbReference>
<sequence length="152" mass="17319">MFTPFWTYSYLSILFVVFLITDFTRYRIIIILEGLPTSIDAVDAVPLWSCDIHGVAYFTYIYAKVDKSHYQVITSLTRVALLLGRFANGVLGQGLILLDATDYRGLNYISLGAFVSSQGQNSIYFHREGSTENDEPSKRGWKTVLSYFKMML</sequence>
<accession>A0A7T8QVE9</accession>